<feature type="domain" description="TerD" evidence="3">
    <location>
        <begin position="92"/>
        <end position="211"/>
    </location>
</feature>
<dbReference type="Proteomes" id="UP000494363">
    <property type="component" value="Unassembled WGS sequence"/>
</dbReference>
<dbReference type="PANTHER" id="PTHR32097">
    <property type="entry name" value="CAMP-BINDING PROTEIN 1-RELATED"/>
    <property type="match status" value="1"/>
</dbReference>
<keyword evidence="2" id="KW-0778">Tellurium resistance</keyword>
<comment type="similarity">
    <text evidence="1">Belongs to the CAPAB/TerDEXZ family.</text>
</comment>
<dbReference type="EMBL" id="CADIKH010000009">
    <property type="protein sequence ID" value="CAB3754053.1"/>
    <property type="molecule type" value="Genomic_DNA"/>
</dbReference>
<dbReference type="GO" id="GO:0046690">
    <property type="term" value="P:response to tellurium ion"/>
    <property type="evidence" value="ECO:0007669"/>
    <property type="project" value="UniProtKB-KW"/>
</dbReference>
<organism evidence="4 5">
    <name type="scientific">Paraburkholderia humisilvae</name>
    <dbReference type="NCBI Taxonomy" id="627669"/>
    <lineage>
        <taxon>Bacteria</taxon>
        <taxon>Pseudomonadati</taxon>
        <taxon>Pseudomonadota</taxon>
        <taxon>Betaproteobacteria</taxon>
        <taxon>Burkholderiales</taxon>
        <taxon>Burkholderiaceae</taxon>
        <taxon>Paraburkholderia</taxon>
    </lineage>
</organism>
<dbReference type="Gene3D" id="2.60.60.30">
    <property type="entry name" value="sav2460 like domains"/>
    <property type="match status" value="1"/>
</dbReference>
<dbReference type="Pfam" id="PF02342">
    <property type="entry name" value="TerD"/>
    <property type="match status" value="1"/>
</dbReference>
<name>A0A6J5DJD7_9BURK</name>
<evidence type="ECO:0000259" key="3">
    <source>
        <dbReference type="Pfam" id="PF02342"/>
    </source>
</evidence>
<keyword evidence="5" id="KW-1185">Reference proteome</keyword>
<reference evidence="4 5" key="1">
    <citation type="submission" date="2020-04" db="EMBL/GenBank/DDBJ databases">
        <authorList>
            <person name="De Canck E."/>
        </authorList>
    </citation>
    <scope>NUCLEOTIDE SEQUENCE [LARGE SCALE GENOMIC DNA]</scope>
    <source>
        <strain evidence="4 5">LMG 29542</strain>
    </source>
</reference>
<dbReference type="InterPro" id="IPR051324">
    <property type="entry name" value="Stress/Tellurium_Resist"/>
</dbReference>
<evidence type="ECO:0000313" key="5">
    <source>
        <dbReference type="Proteomes" id="UP000494363"/>
    </source>
</evidence>
<accession>A0A6J5DJD7</accession>
<dbReference type="PANTHER" id="PTHR32097:SF4">
    <property type="entry name" value="GENERAL STRESS PROTEIN 16U"/>
    <property type="match status" value="1"/>
</dbReference>
<protein>
    <recommendedName>
        <fullName evidence="3">TerD domain-containing protein</fullName>
    </recommendedName>
</protein>
<evidence type="ECO:0000313" key="4">
    <source>
        <dbReference type="EMBL" id="CAB3754053.1"/>
    </source>
</evidence>
<dbReference type="InterPro" id="IPR003325">
    <property type="entry name" value="TerD"/>
</dbReference>
<sequence>MSSLVLNLTKPGDEAPKLALNLSKGDLFKVRLSWDGDTDLDLHAFVATNTGGGAKVSSLDDILSTYNVVRTVSGQQVGTIAQAADRTFSIRGGALVHSPDARDGNADGDDEYIVIQPDRLAPPAAGQLEIPLIAMIHPQSSGKTFKSVANPRVIVEDGNGRPLLNVSLSTEFGQFVGVHMGSIVIENDGASSFEGIAAGFNVDFNGVLEHFS</sequence>
<gene>
    <name evidence="4" type="ORF">LMG29542_02233</name>
</gene>
<dbReference type="AlphaFoldDB" id="A0A6J5DJD7"/>
<proteinExistence type="inferred from homology"/>
<dbReference type="RefSeq" id="WP_175226518.1">
    <property type="nucleotide sequence ID" value="NZ_CADIKH010000009.1"/>
</dbReference>
<evidence type="ECO:0000256" key="2">
    <source>
        <dbReference type="ARBA" id="ARBA00022686"/>
    </source>
</evidence>
<evidence type="ECO:0000256" key="1">
    <source>
        <dbReference type="ARBA" id="ARBA00008775"/>
    </source>
</evidence>